<dbReference type="Proteomes" id="UP000601435">
    <property type="component" value="Unassembled WGS sequence"/>
</dbReference>
<evidence type="ECO:0000256" key="1">
    <source>
        <dbReference type="SAM" id="MobiDB-lite"/>
    </source>
</evidence>
<feature type="compositionally biased region" description="Basic and acidic residues" evidence="1">
    <location>
        <begin position="1"/>
        <end position="10"/>
    </location>
</feature>
<dbReference type="OrthoDB" id="448936at2759"/>
<proteinExistence type="predicted"/>
<feature type="compositionally biased region" description="Basic and acidic residues" evidence="1">
    <location>
        <begin position="97"/>
        <end position="107"/>
    </location>
</feature>
<name>A0A813A9X3_9DINO</name>
<feature type="compositionally biased region" description="Pro residues" evidence="1">
    <location>
        <begin position="28"/>
        <end position="37"/>
    </location>
</feature>
<evidence type="ECO:0000313" key="2">
    <source>
        <dbReference type="EMBL" id="CAE7860488.1"/>
    </source>
</evidence>
<keyword evidence="3" id="KW-1185">Reference proteome</keyword>
<accession>A0A813A9X3</accession>
<dbReference type="AlphaFoldDB" id="A0A813A9X3"/>
<gene>
    <name evidence="2" type="ORF">SNEC2469_LOCUS27232</name>
</gene>
<organism evidence="2 3">
    <name type="scientific">Symbiodinium necroappetens</name>
    <dbReference type="NCBI Taxonomy" id="1628268"/>
    <lineage>
        <taxon>Eukaryota</taxon>
        <taxon>Sar</taxon>
        <taxon>Alveolata</taxon>
        <taxon>Dinophyceae</taxon>
        <taxon>Suessiales</taxon>
        <taxon>Symbiodiniaceae</taxon>
        <taxon>Symbiodinium</taxon>
    </lineage>
</organism>
<comment type="caution">
    <text evidence="2">The sequence shown here is derived from an EMBL/GenBank/DDBJ whole genome shotgun (WGS) entry which is preliminary data.</text>
</comment>
<feature type="non-terminal residue" evidence="2">
    <location>
        <position position="1"/>
    </location>
</feature>
<protein>
    <submittedName>
        <fullName evidence="2">Uncharacterized protein</fullName>
    </submittedName>
</protein>
<feature type="region of interest" description="Disordered" evidence="1">
    <location>
        <begin position="1"/>
        <end position="107"/>
    </location>
</feature>
<reference evidence="2" key="1">
    <citation type="submission" date="2021-02" db="EMBL/GenBank/DDBJ databases">
        <authorList>
            <person name="Dougan E. K."/>
            <person name="Rhodes N."/>
            <person name="Thang M."/>
            <person name="Chan C."/>
        </authorList>
    </citation>
    <scope>NUCLEOTIDE SEQUENCE</scope>
</reference>
<dbReference type="EMBL" id="CAJNJA010056933">
    <property type="protein sequence ID" value="CAE7860488.1"/>
    <property type="molecule type" value="Genomic_DNA"/>
</dbReference>
<sequence length="162" mass="17809">MIVFWNERKGPPSRRGPDVGLDFTDQPAPAPDIPQQPPNNDDVDYPGYEDPRGDMPVDDEEMPPPQGQRPEPDLDNDPGNFRLNKHPSQKPPVPDVGDDRDSDATVDNREDGLLALAVGDEDVLIRLPKDFQVPSLVLLHGDGFASWLTKQDKVKAGTVTPA</sequence>
<evidence type="ECO:0000313" key="3">
    <source>
        <dbReference type="Proteomes" id="UP000601435"/>
    </source>
</evidence>